<dbReference type="GO" id="GO:0051500">
    <property type="term" value="F:D-tyrosyl-tRNA(Tyr) deacylase activity"/>
    <property type="evidence" value="ECO:0007669"/>
    <property type="project" value="TreeGrafter"/>
</dbReference>
<dbReference type="EC" id="3.1.1.96" evidence="2"/>
<dbReference type="SUPFAM" id="SSF69500">
    <property type="entry name" value="DTD-like"/>
    <property type="match status" value="1"/>
</dbReference>
<keyword evidence="2" id="KW-0378">Hydrolase</keyword>
<keyword evidence="2" id="KW-0820">tRNA-binding</keyword>
<comment type="caution">
    <text evidence="3">The sequence shown here is derived from an EMBL/GenBank/DDBJ whole genome shotgun (WGS) entry which is preliminary data.</text>
</comment>
<dbReference type="GO" id="GO:0000049">
    <property type="term" value="F:tRNA binding"/>
    <property type="evidence" value="ECO:0007669"/>
    <property type="project" value="UniProtKB-UniRule"/>
</dbReference>
<comment type="similarity">
    <text evidence="1 2">Belongs to the DTD family.</text>
</comment>
<dbReference type="Gene3D" id="3.50.80.10">
    <property type="entry name" value="D-tyrosyl-tRNA(Tyr) deacylase"/>
    <property type="match status" value="1"/>
</dbReference>
<proteinExistence type="inferred from homology"/>
<accession>A0A2H0V6J5</accession>
<gene>
    <name evidence="2" type="primary">dtd</name>
    <name evidence="3" type="ORF">COT97_00220</name>
</gene>
<feature type="short sequence motif" description="Gly-cisPro motif, important for rejection of L-amino acids" evidence="2">
    <location>
        <begin position="137"/>
        <end position="138"/>
    </location>
</feature>
<dbReference type="EC" id="3.1.1.-" evidence="2"/>
<keyword evidence="2" id="KW-0963">Cytoplasm</keyword>
<name>A0A2H0V6J5_9BACT</name>
<evidence type="ECO:0000313" key="3">
    <source>
        <dbReference type="EMBL" id="PIR94671.1"/>
    </source>
</evidence>
<dbReference type="EMBL" id="PFAP01000001">
    <property type="protein sequence ID" value="PIR94671.1"/>
    <property type="molecule type" value="Genomic_DNA"/>
</dbReference>
<keyword evidence="2" id="KW-0694">RNA-binding</keyword>
<protein>
    <recommendedName>
        <fullName evidence="2">D-aminoacyl-tRNA deacylase</fullName>
        <shortName evidence="2">DTD</shortName>
        <ecNumber evidence="2">3.1.1.96</ecNumber>
    </recommendedName>
    <alternativeName>
        <fullName evidence="2">Gly-tRNA(Ala) deacylase</fullName>
        <ecNumber evidence="2">3.1.1.-</ecNumber>
    </alternativeName>
</protein>
<reference evidence="4" key="1">
    <citation type="submission" date="2017-09" db="EMBL/GenBank/DDBJ databases">
        <title>Depth-based differentiation of microbial function through sediment-hosted aquifers and enrichment of novel symbionts in the deep terrestrial subsurface.</title>
        <authorList>
            <person name="Probst A.J."/>
            <person name="Ladd B."/>
            <person name="Jarett J.K."/>
            <person name="Geller-Mcgrath D.E."/>
            <person name="Sieber C.M.K."/>
            <person name="Emerson J.B."/>
            <person name="Anantharaman K."/>
            <person name="Thomas B.C."/>
            <person name="Malmstrom R."/>
            <person name="Stieglmeier M."/>
            <person name="Klingl A."/>
            <person name="Woyke T."/>
            <person name="Ryan C.M."/>
            <person name="Banfield J.F."/>
        </authorList>
    </citation>
    <scope>NUCLEOTIDE SEQUENCE [LARGE SCALE GENOMIC DNA]</scope>
</reference>
<comment type="catalytic activity">
    <reaction evidence="2">
        <text>glycyl-tRNA(Ala) + H2O = tRNA(Ala) + glycine + H(+)</text>
        <dbReference type="Rhea" id="RHEA:53744"/>
        <dbReference type="Rhea" id="RHEA-COMP:9657"/>
        <dbReference type="Rhea" id="RHEA-COMP:13640"/>
        <dbReference type="ChEBI" id="CHEBI:15377"/>
        <dbReference type="ChEBI" id="CHEBI:15378"/>
        <dbReference type="ChEBI" id="CHEBI:57305"/>
        <dbReference type="ChEBI" id="CHEBI:78442"/>
        <dbReference type="ChEBI" id="CHEBI:78522"/>
    </reaction>
</comment>
<dbReference type="InterPro" id="IPR023509">
    <property type="entry name" value="DTD-like_sf"/>
</dbReference>
<sequence>MKALIQRVNHAKVTVEEKVVGEIGQGILILLGIDKEDNESKIKPLADKVLNLRIFAGEGGEFDRSSIDTHGEILVVSQFTLSGKCEKGRRPDFFGAAAPFLAKDLYLKFVDQLKKSGLKVATGKFQAMMKVDLENDGPATFIIEK</sequence>
<evidence type="ECO:0000256" key="1">
    <source>
        <dbReference type="ARBA" id="ARBA00009673"/>
    </source>
</evidence>
<dbReference type="Pfam" id="PF02580">
    <property type="entry name" value="Tyr_Deacylase"/>
    <property type="match status" value="1"/>
</dbReference>
<comment type="subcellular location">
    <subcellularLocation>
        <location evidence="2">Cytoplasm</location>
    </subcellularLocation>
</comment>
<dbReference type="GO" id="GO:0005737">
    <property type="term" value="C:cytoplasm"/>
    <property type="evidence" value="ECO:0007669"/>
    <property type="project" value="UniProtKB-SubCell"/>
</dbReference>
<comment type="catalytic activity">
    <reaction evidence="2">
        <text>a D-aminoacyl-tRNA + H2O = a tRNA + a D-alpha-amino acid + H(+)</text>
        <dbReference type="Rhea" id="RHEA:13953"/>
        <dbReference type="Rhea" id="RHEA-COMP:10123"/>
        <dbReference type="Rhea" id="RHEA-COMP:10124"/>
        <dbReference type="ChEBI" id="CHEBI:15377"/>
        <dbReference type="ChEBI" id="CHEBI:15378"/>
        <dbReference type="ChEBI" id="CHEBI:59871"/>
        <dbReference type="ChEBI" id="CHEBI:78442"/>
        <dbReference type="ChEBI" id="CHEBI:79333"/>
        <dbReference type="EC" id="3.1.1.96"/>
    </reaction>
</comment>
<organism evidence="3 4">
    <name type="scientific">Candidatus Falkowbacteria bacterium CG10_big_fil_rev_8_21_14_0_10_39_11</name>
    <dbReference type="NCBI Taxonomy" id="1974565"/>
    <lineage>
        <taxon>Bacteria</taxon>
        <taxon>Candidatus Falkowiibacteriota</taxon>
    </lineage>
</organism>
<dbReference type="GO" id="GO:0106026">
    <property type="term" value="F:Gly-tRNA(Ala) deacylase activity"/>
    <property type="evidence" value="ECO:0007669"/>
    <property type="project" value="UniProtKB-UniRule"/>
</dbReference>
<evidence type="ECO:0000256" key="2">
    <source>
        <dbReference type="HAMAP-Rule" id="MF_00518"/>
    </source>
</evidence>
<comment type="function">
    <text evidence="2">An aminoacyl-tRNA editing enzyme that deacylates mischarged D-aminoacyl-tRNAs. Also deacylates mischarged glycyl-tRNA(Ala), protecting cells against glycine mischarging by AlaRS. Acts via tRNA-based rather than protein-based catalysis; rejects L-amino acids rather than detecting D-amino acids in the active site. By recycling D-aminoacyl-tRNA to D-amino acids and free tRNA molecules, this enzyme counteracts the toxicity associated with the formation of D-aminoacyl-tRNA entities in vivo and helps enforce protein L-homochirality.</text>
</comment>
<dbReference type="GO" id="GO:0043908">
    <property type="term" value="F:Ser(Gly)-tRNA(Ala) hydrolase activity"/>
    <property type="evidence" value="ECO:0007669"/>
    <property type="project" value="UniProtKB-UniRule"/>
</dbReference>
<dbReference type="PANTHER" id="PTHR10472">
    <property type="entry name" value="D-TYROSYL-TRNA TYR DEACYLASE"/>
    <property type="match status" value="1"/>
</dbReference>
<dbReference type="AlphaFoldDB" id="A0A2H0V6J5"/>
<dbReference type="InterPro" id="IPR003732">
    <property type="entry name" value="Daa-tRNA_deacyls_DTD"/>
</dbReference>
<dbReference type="HAMAP" id="MF_00518">
    <property type="entry name" value="Deacylase_Dtd"/>
    <property type="match status" value="1"/>
</dbReference>
<dbReference type="GO" id="GO:0019478">
    <property type="term" value="P:D-amino acid catabolic process"/>
    <property type="evidence" value="ECO:0007669"/>
    <property type="project" value="UniProtKB-UniRule"/>
</dbReference>
<dbReference type="FunFam" id="3.50.80.10:FF:000001">
    <property type="entry name" value="D-aminoacyl-tRNA deacylase"/>
    <property type="match status" value="1"/>
</dbReference>
<dbReference type="Proteomes" id="UP000229901">
    <property type="component" value="Unassembled WGS sequence"/>
</dbReference>
<evidence type="ECO:0000313" key="4">
    <source>
        <dbReference type="Proteomes" id="UP000229901"/>
    </source>
</evidence>
<dbReference type="NCBIfam" id="TIGR00256">
    <property type="entry name" value="D-aminoacyl-tRNA deacylase"/>
    <property type="match status" value="1"/>
</dbReference>
<comment type="subunit">
    <text evidence="2">Homodimer.</text>
</comment>
<comment type="domain">
    <text evidence="2">A Gly-cisPro motif from one monomer fits into the active site of the other monomer to allow specific chiral rejection of L-amino acids.</text>
</comment>
<dbReference type="PANTHER" id="PTHR10472:SF5">
    <property type="entry name" value="D-AMINOACYL-TRNA DEACYLASE 1"/>
    <property type="match status" value="1"/>
</dbReference>